<dbReference type="InterPro" id="IPR002044">
    <property type="entry name" value="CBM20"/>
</dbReference>
<sequence>MACIRSLPTLSFSVDINFKSLEDVGIYVETSVAEYKRKIVVGVTGSLAVLGLWNPEKALFCDRQSENTNNTETWHCCLTLQSLSAFRYRFFLAELFENMGENAVSLNLKILAWESRLKPREFTPTGNNFHLVSALDNLNTDKDTEIHTEFGVFGKFYKTISYSLKKMETSFSVVG</sequence>
<accession>A0A183KAC3</accession>
<keyword evidence="3" id="KW-1185">Reference proteome</keyword>
<dbReference type="SUPFAM" id="SSF49452">
    <property type="entry name" value="Starch-binding domain-like"/>
    <property type="match status" value="1"/>
</dbReference>
<evidence type="ECO:0000313" key="3">
    <source>
        <dbReference type="Proteomes" id="UP000279833"/>
    </source>
</evidence>
<evidence type="ECO:0000259" key="1">
    <source>
        <dbReference type="Pfam" id="PF00686"/>
    </source>
</evidence>
<dbReference type="AlphaFoldDB" id="A0A183KAC3"/>
<protein>
    <submittedName>
        <fullName evidence="4">CBM20 domain-containing protein</fullName>
    </submittedName>
</protein>
<proteinExistence type="predicted"/>
<dbReference type="Pfam" id="PF00686">
    <property type="entry name" value="CBM_20"/>
    <property type="match status" value="1"/>
</dbReference>
<dbReference type="STRING" id="6186.A0A183KAC3"/>
<dbReference type="GO" id="GO:2001070">
    <property type="term" value="F:starch binding"/>
    <property type="evidence" value="ECO:0007669"/>
    <property type="project" value="InterPro"/>
</dbReference>
<dbReference type="InterPro" id="IPR013784">
    <property type="entry name" value="Carb-bd-like_fold"/>
</dbReference>
<evidence type="ECO:0000313" key="2">
    <source>
        <dbReference type="EMBL" id="VDP46784.1"/>
    </source>
</evidence>
<name>A0A183KAC3_9TREM</name>
<dbReference type="Gene3D" id="2.60.40.10">
    <property type="entry name" value="Immunoglobulins"/>
    <property type="match status" value="1"/>
</dbReference>
<organism evidence="4">
    <name type="scientific">Schistosoma curassoni</name>
    <dbReference type="NCBI Taxonomy" id="6186"/>
    <lineage>
        <taxon>Eukaryota</taxon>
        <taxon>Metazoa</taxon>
        <taxon>Spiralia</taxon>
        <taxon>Lophotrochozoa</taxon>
        <taxon>Platyhelminthes</taxon>
        <taxon>Trematoda</taxon>
        <taxon>Digenea</taxon>
        <taxon>Strigeidida</taxon>
        <taxon>Schistosomatoidea</taxon>
        <taxon>Schistosomatidae</taxon>
        <taxon>Schistosoma</taxon>
    </lineage>
</organism>
<dbReference type="EMBL" id="UZAK01034763">
    <property type="protein sequence ID" value="VDP46784.1"/>
    <property type="molecule type" value="Genomic_DNA"/>
</dbReference>
<dbReference type="WBParaSite" id="SCUD_0001195601-mRNA-1">
    <property type="protein sequence ID" value="SCUD_0001195601-mRNA-1"/>
    <property type="gene ID" value="SCUD_0001195601"/>
</dbReference>
<feature type="domain" description="CBM20" evidence="1">
    <location>
        <begin position="28"/>
        <end position="93"/>
    </location>
</feature>
<dbReference type="InterPro" id="IPR013783">
    <property type="entry name" value="Ig-like_fold"/>
</dbReference>
<gene>
    <name evidence="2" type="ORF">SCUD_LOCUS11956</name>
</gene>
<reference evidence="4" key="1">
    <citation type="submission" date="2016-06" db="UniProtKB">
        <authorList>
            <consortium name="WormBaseParasite"/>
        </authorList>
    </citation>
    <scope>IDENTIFICATION</scope>
</reference>
<dbReference type="Proteomes" id="UP000279833">
    <property type="component" value="Unassembled WGS sequence"/>
</dbReference>
<reference evidence="2 3" key="2">
    <citation type="submission" date="2018-11" db="EMBL/GenBank/DDBJ databases">
        <authorList>
            <consortium name="Pathogen Informatics"/>
        </authorList>
    </citation>
    <scope>NUCLEOTIDE SEQUENCE [LARGE SCALE GENOMIC DNA]</scope>
    <source>
        <strain evidence="2">Dakar</strain>
        <strain evidence="3">Dakar, Senegal</strain>
    </source>
</reference>
<evidence type="ECO:0000313" key="4">
    <source>
        <dbReference type="WBParaSite" id="SCUD_0001195601-mRNA-1"/>
    </source>
</evidence>